<dbReference type="EMBL" id="BASE01000024">
    <property type="protein sequence ID" value="GAM13051.1"/>
    <property type="molecule type" value="Genomic_DNA"/>
</dbReference>
<dbReference type="OrthoDB" id="9793389at2"/>
<dbReference type="Proteomes" id="UP000031014">
    <property type="component" value="Unassembled WGS sequence"/>
</dbReference>
<dbReference type="PROSITE" id="PS51729">
    <property type="entry name" value="GNAT_YJDJ"/>
    <property type="match status" value="1"/>
</dbReference>
<dbReference type="CDD" id="cd04301">
    <property type="entry name" value="NAT_SF"/>
    <property type="match status" value="1"/>
</dbReference>
<comment type="caution">
    <text evidence="3">The sequence shown here is derived from an EMBL/GenBank/DDBJ whole genome shotgun (WGS) entry which is preliminary data.</text>
</comment>
<dbReference type="PANTHER" id="PTHR31435:SF10">
    <property type="entry name" value="BSR4717 PROTEIN"/>
    <property type="match status" value="1"/>
</dbReference>
<keyword evidence="4" id="KW-1185">Reference proteome</keyword>
<feature type="domain" description="N-acetyltransferase" evidence="1">
    <location>
        <begin position="1"/>
        <end position="93"/>
    </location>
</feature>
<organism evidence="3 4">
    <name type="scientific">Mesobacillus selenatarsenatis (strain DSM 18680 / JCM 14380 / FERM P-15431 / SF-1)</name>
    <dbReference type="NCBI Taxonomy" id="1321606"/>
    <lineage>
        <taxon>Bacteria</taxon>
        <taxon>Bacillati</taxon>
        <taxon>Bacillota</taxon>
        <taxon>Bacilli</taxon>
        <taxon>Bacillales</taxon>
        <taxon>Bacillaceae</taxon>
        <taxon>Mesobacillus</taxon>
    </lineage>
</organism>
<reference evidence="3 4" key="1">
    <citation type="submission" date="2013-06" db="EMBL/GenBank/DDBJ databases">
        <title>Whole genome shotgun sequence of Bacillus selenatarsenatis SF-1.</title>
        <authorList>
            <person name="Kuroda M."/>
            <person name="Sei K."/>
            <person name="Yamashita M."/>
            <person name="Ike M."/>
        </authorList>
    </citation>
    <scope>NUCLEOTIDE SEQUENCE [LARGE SCALE GENOMIC DNA]</scope>
    <source>
        <strain evidence="3 4">SF-1</strain>
    </source>
</reference>
<sequence length="93" mass="10566">MSFNYAEEDGRFVAKDSDGLEVGEVTYTRDGNKFLVINHTGVDPANRGQGVAEELVRQVVEKAKNEDLKVEPICSFAQKEFERKPEYKEVLKQ</sequence>
<name>A0A0A8X4I1_MESS1</name>
<evidence type="ECO:0000313" key="3">
    <source>
        <dbReference type="EMBL" id="GAM13051.1"/>
    </source>
</evidence>
<evidence type="ECO:0000313" key="4">
    <source>
        <dbReference type="Proteomes" id="UP000031014"/>
    </source>
</evidence>
<dbReference type="AlphaFoldDB" id="A0A0A8X4I1"/>
<dbReference type="PANTHER" id="PTHR31435">
    <property type="entry name" value="PROTEIN NATD1"/>
    <property type="match status" value="1"/>
</dbReference>
<dbReference type="InterPro" id="IPR045057">
    <property type="entry name" value="Gcn5-rel_NAT"/>
</dbReference>
<dbReference type="Gene3D" id="3.40.630.30">
    <property type="match status" value="1"/>
</dbReference>
<dbReference type="RefSeq" id="WP_041964931.1">
    <property type="nucleotide sequence ID" value="NZ_BASE01000024.1"/>
</dbReference>
<dbReference type="SUPFAM" id="SSF55729">
    <property type="entry name" value="Acyl-CoA N-acyltransferases (Nat)"/>
    <property type="match status" value="1"/>
</dbReference>
<evidence type="ECO:0000259" key="2">
    <source>
        <dbReference type="PROSITE" id="PS51729"/>
    </source>
</evidence>
<accession>A0A0A8X4I1</accession>
<gene>
    <name evidence="3" type="ORF">SAMD00020551_1187</name>
</gene>
<feature type="domain" description="N-acetyltransferase" evidence="2">
    <location>
        <begin position="4"/>
        <end position="92"/>
    </location>
</feature>
<keyword evidence="3" id="KW-0808">Transferase</keyword>
<dbReference type="STRING" id="1321606.SAMD00020551_1187"/>
<dbReference type="InterPro" id="IPR031165">
    <property type="entry name" value="GNAT_YJDJ"/>
</dbReference>
<protein>
    <submittedName>
        <fullName evidence="3">Acetyltransferase, GNAT family</fullName>
    </submittedName>
</protein>
<dbReference type="PROSITE" id="PS51186">
    <property type="entry name" value="GNAT"/>
    <property type="match status" value="1"/>
</dbReference>
<proteinExistence type="predicted"/>
<dbReference type="InterPro" id="IPR016181">
    <property type="entry name" value="Acyl_CoA_acyltransferase"/>
</dbReference>
<dbReference type="Pfam" id="PF14542">
    <property type="entry name" value="Acetyltransf_CG"/>
    <property type="match status" value="1"/>
</dbReference>
<dbReference type="InterPro" id="IPR000182">
    <property type="entry name" value="GNAT_dom"/>
</dbReference>
<evidence type="ECO:0000259" key="1">
    <source>
        <dbReference type="PROSITE" id="PS51186"/>
    </source>
</evidence>
<dbReference type="GO" id="GO:0016747">
    <property type="term" value="F:acyltransferase activity, transferring groups other than amino-acyl groups"/>
    <property type="evidence" value="ECO:0007669"/>
    <property type="project" value="InterPro"/>
</dbReference>